<dbReference type="RefSeq" id="WP_065973837.1">
    <property type="nucleotide sequence ID" value="NZ_LWRY01000005.1"/>
</dbReference>
<evidence type="ECO:0000313" key="3">
    <source>
        <dbReference type="Proteomes" id="UP000095008"/>
    </source>
</evidence>
<feature type="region of interest" description="Disordered" evidence="1">
    <location>
        <begin position="58"/>
        <end position="83"/>
    </location>
</feature>
<feature type="compositionally biased region" description="Polar residues" evidence="1">
    <location>
        <begin position="65"/>
        <end position="83"/>
    </location>
</feature>
<keyword evidence="3" id="KW-1185">Reference proteome</keyword>
<sequence>MKPSVKIHSLPAERITPFQKRALTLLIGDSGLSTEGILDILLMEALLGYCVDRNTEVSGAPDMSATRTPDVTRLQGSEISDRA</sequence>
<comment type="caution">
    <text evidence="2">The sequence shown here is derived from an EMBL/GenBank/DDBJ whole genome shotgun (WGS) entry which is preliminary data.</text>
</comment>
<dbReference type="Proteomes" id="UP000095008">
    <property type="component" value="Unassembled WGS sequence"/>
</dbReference>
<evidence type="ECO:0000313" key="2">
    <source>
        <dbReference type="EMBL" id="OCX76204.1"/>
    </source>
</evidence>
<dbReference type="EMBL" id="LWRY01000005">
    <property type="protein sequence ID" value="OCX76204.1"/>
    <property type="molecule type" value="Genomic_DNA"/>
</dbReference>
<evidence type="ECO:0000256" key="1">
    <source>
        <dbReference type="SAM" id="MobiDB-lite"/>
    </source>
</evidence>
<dbReference type="AlphaFoldDB" id="A0A1C2IJP2"/>
<organism evidence="2 3">
    <name type="scientific">Acidithiobacillus thiooxidans</name>
    <name type="common">Thiobacillus thiooxidans</name>
    <dbReference type="NCBI Taxonomy" id="930"/>
    <lineage>
        <taxon>Bacteria</taxon>
        <taxon>Pseudomonadati</taxon>
        <taxon>Pseudomonadota</taxon>
        <taxon>Acidithiobacillia</taxon>
        <taxon>Acidithiobacillales</taxon>
        <taxon>Acidithiobacillaceae</taxon>
        <taxon>Acidithiobacillus</taxon>
    </lineage>
</organism>
<protein>
    <submittedName>
        <fullName evidence="2">Uncharacterized protein</fullName>
    </submittedName>
</protein>
<proteinExistence type="predicted"/>
<accession>A0A1C2IJP2</accession>
<gene>
    <name evidence="2" type="ORF">A6M23_00815</name>
</gene>
<name>A0A1C2IJP2_ACITH</name>
<reference evidence="2" key="1">
    <citation type="journal article" date="2016" name="Int. J. Mol. Sci.">
        <title>Comparative genomics of the extreme acidophile Acidithiobacillus thiooxidans reveals intraspecific divergence and niche adaptation.</title>
        <authorList>
            <person name="Zhang X."/>
            <person name="Feng X."/>
            <person name="Tao J."/>
            <person name="Ma L."/>
            <person name="Xiao Y."/>
            <person name="Liang Y."/>
            <person name="Liu X."/>
            <person name="Yin H."/>
        </authorList>
    </citation>
    <scope>NUCLEOTIDE SEQUENCE [LARGE SCALE GENOMIC DNA]</scope>
    <source>
        <strain evidence="2">DXS-W</strain>
    </source>
</reference>